<dbReference type="EMBL" id="CAAALY010258806">
    <property type="protein sequence ID" value="VEL38729.1"/>
    <property type="molecule type" value="Genomic_DNA"/>
</dbReference>
<accession>A0A3S5B7J1</accession>
<protein>
    <submittedName>
        <fullName evidence="1">Uncharacterized protein</fullName>
    </submittedName>
</protein>
<comment type="caution">
    <text evidence="1">The sequence shown here is derived from an EMBL/GenBank/DDBJ whole genome shotgun (WGS) entry which is preliminary data.</text>
</comment>
<evidence type="ECO:0000313" key="2">
    <source>
        <dbReference type="Proteomes" id="UP000784294"/>
    </source>
</evidence>
<dbReference type="AlphaFoldDB" id="A0A3S5B7J1"/>
<reference evidence="1" key="1">
    <citation type="submission" date="2018-11" db="EMBL/GenBank/DDBJ databases">
        <authorList>
            <consortium name="Pathogen Informatics"/>
        </authorList>
    </citation>
    <scope>NUCLEOTIDE SEQUENCE</scope>
</reference>
<organism evidence="1 2">
    <name type="scientific">Protopolystoma xenopodis</name>
    <dbReference type="NCBI Taxonomy" id="117903"/>
    <lineage>
        <taxon>Eukaryota</taxon>
        <taxon>Metazoa</taxon>
        <taxon>Spiralia</taxon>
        <taxon>Lophotrochozoa</taxon>
        <taxon>Platyhelminthes</taxon>
        <taxon>Monogenea</taxon>
        <taxon>Polyopisthocotylea</taxon>
        <taxon>Polystomatidea</taxon>
        <taxon>Polystomatidae</taxon>
        <taxon>Protopolystoma</taxon>
    </lineage>
</organism>
<sequence>MTWFQPFVLSLVEGRIDKDALAPSARLALGWRSTGAQLALDWRSTGLDWARLGSTGLDWARLGSTGTRLA</sequence>
<dbReference type="Proteomes" id="UP000784294">
    <property type="component" value="Unassembled WGS sequence"/>
</dbReference>
<evidence type="ECO:0000313" key="1">
    <source>
        <dbReference type="EMBL" id="VEL38729.1"/>
    </source>
</evidence>
<keyword evidence="2" id="KW-1185">Reference proteome</keyword>
<proteinExistence type="predicted"/>
<gene>
    <name evidence="1" type="ORF">PXEA_LOCUS32169</name>
</gene>
<name>A0A3S5B7J1_9PLAT</name>